<dbReference type="GO" id="GO:0051538">
    <property type="term" value="F:3 iron, 4 sulfur cluster binding"/>
    <property type="evidence" value="ECO:0007669"/>
    <property type="project" value="UniProtKB-KW"/>
</dbReference>
<dbReference type="AlphaFoldDB" id="A0A1N6QB55"/>
<dbReference type="Gene3D" id="3.10.20.30">
    <property type="match status" value="1"/>
</dbReference>
<evidence type="ECO:0000256" key="9">
    <source>
        <dbReference type="ARBA" id="ARBA00023014"/>
    </source>
</evidence>
<evidence type="ECO:0000256" key="8">
    <source>
        <dbReference type="ARBA" id="ARBA00023004"/>
    </source>
</evidence>
<keyword evidence="7" id="KW-0560">Oxidoreductase</keyword>
<feature type="domain" description="4Fe-4S ferredoxin-type" evidence="14">
    <location>
        <begin position="165"/>
        <end position="193"/>
    </location>
</feature>
<dbReference type="CDD" id="cd00207">
    <property type="entry name" value="fer2"/>
    <property type="match status" value="1"/>
</dbReference>
<keyword evidence="5 11" id="KW-0001">2Fe-2S</keyword>
<dbReference type="STRING" id="159291.SAMN05920897_10489"/>
<evidence type="ECO:0000256" key="12">
    <source>
        <dbReference type="SAM" id="MobiDB-lite"/>
    </source>
</evidence>
<dbReference type="SUPFAM" id="SSF54292">
    <property type="entry name" value="2Fe-2S ferredoxin-like"/>
    <property type="match status" value="1"/>
</dbReference>
<dbReference type="GO" id="GO:0006099">
    <property type="term" value="P:tricarboxylic acid cycle"/>
    <property type="evidence" value="ECO:0007669"/>
    <property type="project" value="UniProtKB-KW"/>
</dbReference>
<reference evidence="15 16" key="1">
    <citation type="submission" date="2017-01" db="EMBL/GenBank/DDBJ databases">
        <authorList>
            <person name="Mah S.A."/>
            <person name="Swanson W.J."/>
            <person name="Moy G.W."/>
            <person name="Vacquier V.D."/>
        </authorList>
    </citation>
    <scope>NUCLEOTIDE SEQUENCE [LARGE SCALE GENOMIC DNA]</scope>
    <source>
        <strain evidence="15 16">ASpG1</strain>
    </source>
</reference>
<dbReference type="GO" id="GO:0009055">
    <property type="term" value="F:electron transfer activity"/>
    <property type="evidence" value="ECO:0007669"/>
    <property type="project" value="InterPro"/>
</dbReference>
<dbReference type="PANTHER" id="PTHR11921:SF29">
    <property type="entry name" value="SUCCINATE DEHYDROGENASE [UBIQUINONE] IRON-SULFUR SUBUNIT, MITOCHONDRIAL"/>
    <property type="match status" value="1"/>
</dbReference>
<keyword evidence="3 11" id="KW-0004">4Fe-4S</keyword>
<dbReference type="PROSITE" id="PS51085">
    <property type="entry name" value="2FE2S_FER_2"/>
    <property type="match status" value="1"/>
</dbReference>
<dbReference type="Pfam" id="PF13085">
    <property type="entry name" value="Fer2_3"/>
    <property type="match status" value="1"/>
</dbReference>
<comment type="cofactor">
    <cofactor evidence="11">
        <name>[3Fe-4S] cluster</name>
        <dbReference type="ChEBI" id="CHEBI:21137"/>
    </cofactor>
    <text evidence="11">Binds 1 [3Fe-4S] cluster.</text>
</comment>
<dbReference type="RefSeq" id="WP_076488055.1">
    <property type="nucleotide sequence ID" value="NZ_FTMS01000004.1"/>
</dbReference>
<evidence type="ECO:0000256" key="7">
    <source>
        <dbReference type="ARBA" id="ARBA00023002"/>
    </source>
</evidence>
<name>A0A1N6QB55_9SPIO</name>
<gene>
    <name evidence="15" type="ORF">SAMN05920897_10489</name>
</gene>
<dbReference type="InterPro" id="IPR017896">
    <property type="entry name" value="4Fe4S_Fe-S-bd"/>
</dbReference>
<evidence type="ECO:0000256" key="4">
    <source>
        <dbReference type="ARBA" id="ARBA00022532"/>
    </source>
</evidence>
<evidence type="ECO:0000259" key="13">
    <source>
        <dbReference type="PROSITE" id="PS51085"/>
    </source>
</evidence>
<dbReference type="NCBIfam" id="TIGR00384">
    <property type="entry name" value="dhsB"/>
    <property type="match status" value="1"/>
</dbReference>
<dbReference type="PROSITE" id="PS51379">
    <property type="entry name" value="4FE4S_FER_2"/>
    <property type="match status" value="1"/>
</dbReference>
<evidence type="ECO:0000313" key="16">
    <source>
        <dbReference type="Proteomes" id="UP000186400"/>
    </source>
</evidence>
<comment type="cofactor">
    <cofactor evidence="11">
        <name>[2Fe-2S] cluster</name>
        <dbReference type="ChEBI" id="CHEBI:190135"/>
    </cofactor>
    <text evidence="11">Binds 1 [2Fe-2S] cluster.</text>
</comment>
<dbReference type="SUPFAM" id="SSF46548">
    <property type="entry name" value="alpha-helical ferredoxin"/>
    <property type="match status" value="1"/>
</dbReference>
<dbReference type="GO" id="GO:0046872">
    <property type="term" value="F:metal ion binding"/>
    <property type="evidence" value="ECO:0007669"/>
    <property type="project" value="UniProtKB-KW"/>
</dbReference>
<dbReference type="GO" id="GO:0008177">
    <property type="term" value="F:succinate dehydrogenase (quinone) activity"/>
    <property type="evidence" value="ECO:0007669"/>
    <property type="project" value="UniProtKB-EC"/>
</dbReference>
<dbReference type="Pfam" id="PF13183">
    <property type="entry name" value="Fer4_8"/>
    <property type="match status" value="1"/>
</dbReference>
<feature type="domain" description="2Fe-2S ferredoxin-type" evidence="13">
    <location>
        <begin position="27"/>
        <end position="125"/>
    </location>
</feature>
<evidence type="ECO:0000256" key="3">
    <source>
        <dbReference type="ARBA" id="ARBA00022485"/>
    </source>
</evidence>
<feature type="region of interest" description="Disordered" evidence="12">
    <location>
        <begin position="1"/>
        <end position="21"/>
    </location>
</feature>
<dbReference type="InterPro" id="IPR006058">
    <property type="entry name" value="2Fe2S_fd_BS"/>
</dbReference>
<dbReference type="InterPro" id="IPR036010">
    <property type="entry name" value="2Fe-2S_ferredoxin-like_sf"/>
</dbReference>
<comment type="pathway">
    <text evidence="1">Carbohydrate metabolism; tricarboxylic acid cycle; fumarate from succinate (bacterial route): step 1/1.</text>
</comment>
<dbReference type="InterPro" id="IPR025192">
    <property type="entry name" value="Succ_DH/fum_Rdtase_N"/>
</dbReference>
<keyword evidence="16" id="KW-1185">Reference proteome</keyword>
<keyword evidence="9 11" id="KW-0411">Iron-sulfur</keyword>
<dbReference type="PROSITE" id="PS00197">
    <property type="entry name" value="2FE2S_FER_1"/>
    <property type="match status" value="1"/>
</dbReference>
<dbReference type="InterPro" id="IPR004489">
    <property type="entry name" value="Succ_DH/fum_Rdtase_Fe-S"/>
</dbReference>
<dbReference type="OrthoDB" id="9804391at2"/>
<evidence type="ECO:0000256" key="1">
    <source>
        <dbReference type="ARBA" id="ARBA00004894"/>
    </source>
</evidence>
<dbReference type="GO" id="GO:0051537">
    <property type="term" value="F:2 iron, 2 sulfur cluster binding"/>
    <property type="evidence" value="ECO:0007669"/>
    <property type="project" value="UniProtKB-KW"/>
</dbReference>
<evidence type="ECO:0000256" key="2">
    <source>
        <dbReference type="ARBA" id="ARBA00009433"/>
    </source>
</evidence>
<evidence type="ECO:0000313" key="15">
    <source>
        <dbReference type="EMBL" id="SIQ13772.1"/>
    </source>
</evidence>
<comment type="cofactor">
    <cofactor evidence="11">
        <name>[4Fe-4S] cluster</name>
        <dbReference type="ChEBI" id="CHEBI:49883"/>
    </cofactor>
    <text evidence="11">Binds 1 [4Fe-4S] cluster.</text>
</comment>
<keyword evidence="10 11" id="KW-0003">3Fe-4S</keyword>
<dbReference type="PANTHER" id="PTHR11921">
    <property type="entry name" value="SUCCINATE DEHYDROGENASE IRON-SULFUR PROTEIN"/>
    <property type="match status" value="1"/>
</dbReference>
<dbReference type="InterPro" id="IPR001041">
    <property type="entry name" value="2Fe-2S_ferredoxin-type"/>
</dbReference>
<accession>A0A1N6QB55</accession>
<keyword evidence="8 11" id="KW-0408">Iron</keyword>
<evidence type="ECO:0000256" key="5">
    <source>
        <dbReference type="ARBA" id="ARBA00022714"/>
    </source>
</evidence>
<sequence length="266" mass="29939">MSDSPQNDSQHNDQPQEFQTLSGEPVRMVRFRIARPQREEKWGQYVVPVKGHTTLVDALEWIKSNIDLTLMFRHSCHHGSCGTCGMIVNNNQALACTTRVMDLVEEAEAAGQDRKSFAIEVRPLQTMDHLGDLAVDPARLFRDFPRDADYLRPSEANKGSEVPQEIAEYQRFENCIECGLCVSSCPVVTMRDFMGPAGLASYNREVTKHPERSGELLPQVDSDRGVWGCDRHLACSQVCPTGVYPAKHIVQLQKKIKKTKQEPGKE</sequence>
<dbReference type="InterPro" id="IPR009051">
    <property type="entry name" value="Helical_ferredxn"/>
</dbReference>
<dbReference type="GO" id="GO:0022904">
    <property type="term" value="P:respiratory electron transport chain"/>
    <property type="evidence" value="ECO:0007669"/>
    <property type="project" value="TreeGrafter"/>
</dbReference>
<dbReference type="GO" id="GO:0051539">
    <property type="term" value="F:4 iron, 4 sulfur cluster binding"/>
    <property type="evidence" value="ECO:0007669"/>
    <property type="project" value="UniProtKB-KW"/>
</dbReference>
<dbReference type="InterPro" id="IPR050573">
    <property type="entry name" value="SDH/FRD_Iron-Sulfur"/>
</dbReference>
<protein>
    <recommendedName>
        <fullName evidence="11">Fumarate reductase iron-sulfur subunit</fullName>
        <ecNumber evidence="11">1.3.5.1</ecNumber>
    </recommendedName>
</protein>
<evidence type="ECO:0000256" key="10">
    <source>
        <dbReference type="ARBA" id="ARBA00023291"/>
    </source>
</evidence>
<comment type="similarity">
    <text evidence="2 11">Belongs to the succinate dehydrogenase/fumarate reductase iron-sulfur protein family.</text>
</comment>
<organism evidence="15 16">
    <name type="scientific">Alkalispirochaeta americana</name>
    <dbReference type="NCBI Taxonomy" id="159291"/>
    <lineage>
        <taxon>Bacteria</taxon>
        <taxon>Pseudomonadati</taxon>
        <taxon>Spirochaetota</taxon>
        <taxon>Spirochaetia</taxon>
        <taxon>Spirochaetales</taxon>
        <taxon>Spirochaetaceae</taxon>
        <taxon>Alkalispirochaeta</taxon>
    </lineage>
</organism>
<dbReference type="EC" id="1.3.5.1" evidence="11"/>
<keyword evidence="6 11" id="KW-0479">Metal-binding</keyword>
<dbReference type="Gene3D" id="1.10.1060.10">
    <property type="entry name" value="Alpha-helical ferredoxin"/>
    <property type="match status" value="1"/>
</dbReference>
<dbReference type="PROSITE" id="PS00198">
    <property type="entry name" value="4FE4S_FER_1"/>
    <property type="match status" value="1"/>
</dbReference>
<dbReference type="InterPro" id="IPR017900">
    <property type="entry name" value="4Fe4S_Fe_S_CS"/>
</dbReference>
<dbReference type="InterPro" id="IPR012675">
    <property type="entry name" value="Beta-grasp_dom_sf"/>
</dbReference>
<proteinExistence type="inferred from homology"/>
<comment type="catalytic activity">
    <reaction evidence="11">
        <text>a menaquinone + succinate = a menaquinol + fumarate</text>
        <dbReference type="Rhea" id="RHEA:27834"/>
        <dbReference type="Rhea" id="RHEA-COMP:9537"/>
        <dbReference type="Rhea" id="RHEA-COMP:9539"/>
        <dbReference type="ChEBI" id="CHEBI:16374"/>
        <dbReference type="ChEBI" id="CHEBI:18151"/>
        <dbReference type="ChEBI" id="CHEBI:29806"/>
        <dbReference type="ChEBI" id="CHEBI:30031"/>
        <dbReference type="EC" id="1.3.5.1"/>
    </reaction>
</comment>
<evidence type="ECO:0000256" key="6">
    <source>
        <dbReference type="ARBA" id="ARBA00022723"/>
    </source>
</evidence>
<evidence type="ECO:0000259" key="14">
    <source>
        <dbReference type="PROSITE" id="PS51379"/>
    </source>
</evidence>
<dbReference type="Proteomes" id="UP000186400">
    <property type="component" value="Unassembled WGS sequence"/>
</dbReference>
<keyword evidence="4" id="KW-0816">Tricarboxylic acid cycle</keyword>
<dbReference type="EMBL" id="FTMS01000004">
    <property type="protein sequence ID" value="SIQ13772.1"/>
    <property type="molecule type" value="Genomic_DNA"/>
</dbReference>
<evidence type="ECO:0000256" key="11">
    <source>
        <dbReference type="RuleBase" id="RU361237"/>
    </source>
</evidence>